<evidence type="ECO:0000313" key="3">
    <source>
        <dbReference type="EMBL" id="OXM85025.1"/>
    </source>
</evidence>
<evidence type="ECO:0000259" key="2">
    <source>
        <dbReference type="Pfam" id="PF13699"/>
    </source>
</evidence>
<feature type="compositionally biased region" description="Basic and acidic residues" evidence="1">
    <location>
        <begin position="129"/>
        <end position="145"/>
    </location>
</feature>
<dbReference type="EMBL" id="NMQW01000024">
    <property type="protein sequence ID" value="OXM85025.1"/>
    <property type="molecule type" value="Genomic_DNA"/>
</dbReference>
<reference evidence="3 4" key="1">
    <citation type="submission" date="2017-07" db="EMBL/GenBank/DDBJ databases">
        <title>Genome sequencing and assembly of Paenibacillus rigui.</title>
        <authorList>
            <person name="Mayilraj S."/>
        </authorList>
    </citation>
    <scope>NUCLEOTIDE SEQUENCE [LARGE SCALE GENOMIC DNA]</scope>
    <source>
        <strain evidence="3 4">JCM 16352</strain>
    </source>
</reference>
<dbReference type="Pfam" id="PF13699">
    <property type="entry name" value="eCIS_core"/>
    <property type="match status" value="1"/>
</dbReference>
<dbReference type="AlphaFoldDB" id="A0A229UP28"/>
<keyword evidence="3" id="KW-0282">Flagellum</keyword>
<evidence type="ECO:0000256" key="1">
    <source>
        <dbReference type="SAM" id="MobiDB-lite"/>
    </source>
</evidence>
<dbReference type="InterPro" id="IPR025295">
    <property type="entry name" value="eCIS_core_dom"/>
</dbReference>
<feature type="region of interest" description="Disordered" evidence="1">
    <location>
        <begin position="1"/>
        <end position="36"/>
    </location>
</feature>
<organism evidence="3 4">
    <name type="scientific">Paenibacillus rigui</name>
    <dbReference type="NCBI Taxonomy" id="554312"/>
    <lineage>
        <taxon>Bacteria</taxon>
        <taxon>Bacillati</taxon>
        <taxon>Bacillota</taxon>
        <taxon>Bacilli</taxon>
        <taxon>Bacillales</taxon>
        <taxon>Paenibacillaceae</taxon>
        <taxon>Paenibacillus</taxon>
    </lineage>
</organism>
<sequence length="284" mass="30702">MPMYQAPQRKLQDMTTRQQPLSGQTAPAPSLAAESDPMQLQRTFGNHAVGSMLSQGGIGVPGFQSMRVQAKMTVRPAGDSFEQEADQMAKSVVERLSAPAPTVEGIQREAETAELEEEELQLKPAAEGIQREAESAAEGIQREAESAELEEEELQLKPAVEGIQREAESAELEEEELQLKGSGSGFDAAPAIEQEIQMMKGSGSKLDGVTQQKMEGAFQADFSSVNIHTDGRADQVSQAIGARAFTTGSDIFFRQGEYNPESRDGQELLGHELTHVIQQGSGRV</sequence>
<dbReference type="OrthoDB" id="292792at2"/>
<dbReference type="Proteomes" id="UP000215509">
    <property type="component" value="Unassembled WGS sequence"/>
</dbReference>
<protein>
    <submittedName>
        <fullName evidence="3">Flagellar motor protein MotB</fullName>
    </submittedName>
</protein>
<keyword evidence="4" id="KW-1185">Reference proteome</keyword>
<gene>
    <name evidence="3" type="ORF">CF651_17565</name>
</gene>
<accession>A0A229UP28</accession>
<evidence type="ECO:0000313" key="4">
    <source>
        <dbReference type="Proteomes" id="UP000215509"/>
    </source>
</evidence>
<feature type="compositionally biased region" description="Polar residues" evidence="1">
    <location>
        <begin position="13"/>
        <end position="27"/>
    </location>
</feature>
<proteinExistence type="predicted"/>
<comment type="caution">
    <text evidence="3">The sequence shown here is derived from an EMBL/GenBank/DDBJ whole genome shotgun (WGS) entry which is preliminary data.</text>
</comment>
<dbReference type="RefSeq" id="WP_094016178.1">
    <property type="nucleotide sequence ID" value="NZ_NMQW01000024.1"/>
</dbReference>
<keyword evidence="3" id="KW-0969">Cilium</keyword>
<name>A0A229UP28_9BACL</name>
<keyword evidence="3" id="KW-0966">Cell projection</keyword>
<feature type="region of interest" description="Disordered" evidence="1">
    <location>
        <begin position="128"/>
        <end position="185"/>
    </location>
</feature>
<feature type="domain" description="eCIS core" evidence="2">
    <location>
        <begin position="206"/>
        <end position="282"/>
    </location>
</feature>